<dbReference type="AlphaFoldDB" id="A0A1F7HIT0"/>
<protein>
    <recommendedName>
        <fullName evidence="3">Nucleoid-associated protein, YbaB/EbfC family</fullName>
    </recommendedName>
</protein>
<proteinExistence type="predicted"/>
<accession>A0A1F7HIT0</accession>
<evidence type="ECO:0000313" key="1">
    <source>
        <dbReference type="EMBL" id="OGK31119.1"/>
    </source>
</evidence>
<dbReference type="Gene3D" id="3.30.1310.10">
    <property type="entry name" value="Nucleoid-associated protein YbaB-like domain"/>
    <property type="match status" value="1"/>
</dbReference>
<dbReference type="InterPro" id="IPR036894">
    <property type="entry name" value="YbaB-like_sf"/>
</dbReference>
<reference evidence="1 2" key="1">
    <citation type="journal article" date="2016" name="Nat. Commun.">
        <title>Thousands of microbial genomes shed light on interconnected biogeochemical processes in an aquifer system.</title>
        <authorList>
            <person name="Anantharaman K."/>
            <person name="Brown C.T."/>
            <person name="Hug L.A."/>
            <person name="Sharon I."/>
            <person name="Castelle C.J."/>
            <person name="Probst A.J."/>
            <person name="Thomas B.C."/>
            <person name="Singh A."/>
            <person name="Wilkins M.J."/>
            <person name="Karaoz U."/>
            <person name="Brodie E.L."/>
            <person name="Williams K.H."/>
            <person name="Hubbard S.S."/>
            <person name="Banfield J.F."/>
        </authorList>
    </citation>
    <scope>NUCLEOTIDE SEQUENCE [LARGE SCALE GENOMIC DNA]</scope>
</reference>
<dbReference type="SUPFAM" id="SSF82607">
    <property type="entry name" value="YbaB-like"/>
    <property type="match status" value="1"/>
</dbReference>
<name>A0A1F7HIT0_9BACT</name>
<dbReference type="EMBL" id="MFZV01000021">
    <property type="protein sequence ID" value="OGK31119.1"/>
    <property type="molecule type" value="Genomic_DNA"/>
</dbReference>
<dbReference type="Proteomes" id="UP000177199">
    <property type="component" value="Unassembled WGS sequence"/>
</dbReference>
<sequence length="84" mass="9541">MFNPFKGLGDIAKLQKMQKELQNQEVTVELNGVTVVMRGDQKVKEIQVDGVSENRITDAINEAVKKTQQQAAYQLMEMSKDQQE</sequence>
<evidence type="ECO:0008006" key="3">
    <source>
        <dbReference type="Google" id="ProtNLM"/>
    </source>
</evidence>
<dbReference type="GO" id="GO:0003677">
    <property type="term" value="F:DNA binding"/>
    <property type="evidence" value="ECO:0007669"/>
    <property type="project" value="InterPro"/>
</dbReference>
<evidence type="ECO:0000313" key="2">
    <source>
        <dbReference type="Proteomes" id="UP000177199"/>
    </source>
</evidence>
<comment type="caution">
    <text evidence="1">The sequence shown here is derived from an EMBL/GenBank/DDBJ whole genome shotgun (WGS) entry which is preliminary data.</text>
</comment>
<gene>
    <name evidence="1" type="ORF">A3F29_03820</name>
</gene>
<organism evidence="1 2">
    <name type="scientific">Candidatus Roizmanbacteria bacterium RIFCSPHIGHO2_12_FULL_33_9</name>
    <dbReference type="NCBI Taxonomy" id="1802045"/>
    <lineage>
        <taxon>Bacteria</taxon>
        <taxon>Candidatus Roizmaniibacteriota</taxon>
    </lineage>
</organism>
<dbReference type="InterPro" id="IPR004401">
    <property type="entry name" value="YbaB/EbfC"/>
</dbReference>
<dbReference type="Pfam" id="PF02575">
    <property type="entry name" value="YbaB_DNA_bd"/>
    <property type="match status" value="1"/>
</dbReference>